<dbReference type="EMBL" id="QFQP01000036">
    <property type="protein sequence ID" value="PZR06678.1"/>
    <property type="molecule type" value="Genomic_DNA"/>
</dbReference>
<dbReference type="PROSITE" id="PS51257">
    <property type="entry name" value="PROKAR_LIPOPROTEIN"/>
    <property type="match status" value="1"/>
</dbReference>
<evidence type="ECO:0000313" key="3">
    <source>
        <dbReference type="Proteomes" id="UP000249061"/>
    </source>
</evidence>
<accession>A0A2W5UCQ3</accession>
<gene>
    <name evidence="2" type="ORF">DI536_29620</name>
</gene>
<dbReference type="Pfam" id="PF11617">
    <property type="entry name" value="Cu-binding_MopE"/>
    <property type="match status" value="3"/>
</dbReference>
<evidence type="ECO:0008006" key="4">
    <source>
        <dbReference type="Google" id="ProtNLM"/>
    </source>
</evidence>
<proteinExistence type="predicted"/>
<dbReference type="Proteomes" id="UP000249061">
    <property type="component" value="Unassembled WGS sequence"/>
</dbReference>
<dbReference type="AlphaFoldDB" id="A0A2W5UCQ3"/>
<evidence type="ECO:0000313" key="2">
    <source>
        <dbReference type="EMBL" id="PZR06678.1"/>
    </source>
</evidence>
<reference evidence="2 3" key="1">
    <citation type="submission" date="2017-08" db="EMBL/GenBank/DDBJ databases">
        <title>Infants hospitalized years apart are colonized by the same room-sourced microbial strains.</title>
        <authorList>
            <person name="Brooks B."/>
            <person name="Olm M.R."/>
            <person name="Firek B.A."/>
            <person name="Baker R."/>
            <person name="Thomas B.C."/>
            <person name="Morowitz M.J."/>
            <person name="Banfield J.F."/>
        </authorList>
    </citation>
    <scope>NUCLEOTIDE SEQUENCE [LARGE SCALE GENOMIC DNA]</scope>
    <source>
        <strain evidence="2">S2_003_000_R2_14</strain>
    </source>
</reference>
<feature type="compositionally biased region" description="Gly residues" evidence="1">
    <location>
        <begin position="30"/>
        <end position="80"/>
    </location>
</feature>
<dbReference type="InterPro" id="IPR021655">
    <property type="entry name" value="Put_metal-bd"/>
</dbReference>
<feature type="region of interest" description="Disordered" evidence="1">
    <location>
        <begin position="19"/>
        <end position="80"/>
    </location>
</feature>
<organism evidence="2 3">
    <name type="scientific">Archangium gephyra</name>
    <dbReference type="NCBI Taxonomy" id="48"/>
    <lineage>
        <taxon>Bacteria</taxon>
        <taxon>Pseudomonadati</taxon>
        <taxon>Myxococcota</taxon>
        <taxon>Myxococcia</taxon>
        <taxon>Myxococcales</taxon>
        <taxon>Cystobacterineae</taxon>
        <taxon>Archangiaceae</taxon>
        <taxon>Archangium</taxon>
    </lineage>
</organism>
<sequence>MNRSGVWVVLVVTMSLGCGEMPPVVDDGGTSTGGGRTGGGGGRTGGGGGGSTTGGGDGTTGGGGGETGGGVGGGTGGGGTAQECEPQATRACCTTGTQTCLFTGLWGTCSVSGSTEICNGVDDDCDGEVDENIAFTPGELADAGAQPDGGCEVGVGACVRTGGLTCNASGAPACDVTAGTPDTERCNGIDDDCDGQTDEGLLIACVPDEDNDGYATNSNSSQQCPDATRPTFGSCPLGFVAPSASAGVDCDPNDATKFRQLMVRTDADNDGSCVQPEFSACIGALSGAGVRETASCRNADDCDDADAAGYQTATIRTDGDNDTYCTGAARSACIGAMPASGSRLASQCQTNADCDDNNAGATQNVALRTDADNDTYCVGGTQMLCVSSTPAGMRSAATCMLATDCDDNAAGRYQNLGVRTDADNDGYCSSAATFTQCTGASPQPGTRLATTCNLENDCDEATGARYRLVTMYPDADNDTHCVDTPTPQCVGAVAVVTGYRTNDVCVDRTDCADNDGSKYRMVGMRTDADGDGYCNGTGTTNLCVGTTAPTGYRFPVSCNATLDCRDTNPNATASCVTTVQSNQQSKYCGSQPATETFTFTYTCPTGFYAASAAASRQYSNCADGSCTCPGTSCPGNTGVGGVGPGSVSASFTCEFAAVGHDDWKLNVTCNAF</sequence>
<name>A0A2W5UCQ3_9BACT</name>
<protein>
    <recommendedName>
        <fullName evidence="4">BNR repeat domain protein</fullName>
    </recommendedName>
</protein>
<evidence type="ECO:0000256" key="1">
    <source>
        <dbReference type="SAM" id="MobiDB-lite"/>
    </source>
</evidence>
<comment type="caution">
    <text evidence="2">The sequence shown here is derived from an EMBL/GenBank/DDBJ whole genome shotgun (WGS) entry which is preliminary data.</text>
</comment>